<keyword evidence="8" id="KW-0130">Cell adhesion</keyword>
<dbReference type="SMART" id="SM00112">
    <property type="entry name" value="CA"/>
    <property type="match status" value="6"/>
</dbReference>
<protein>
    <submittedName>
        <fullName evidence="16">Protocadherin gamma-A12-like isoform X1</fullName>
    </submittedName>
</protein>
<dbReference type="PANTHER" id="PTHR24028">
    <property type="entry name" value="CADHERIN-87A"/>
    <property type="match status" value="1"/>
</dbReference>
<feature type="domain" description="Cadherin" evidence="14">
    <location>
        <begin position="356"/>
        <end position="460"/>
    </location>
</feature>
<keyword evidence="7 12" id="KW-0106">Calcium</keyword>
<dbReference type="GO" id="GO:0005886">
    <property type="term" value="C:plasma membrane"/>
    <property type="evidence" value="ECO:0007669"/>
    <property type="project" value="UniProtKB-SubCell"/>
</dbReference>
<keyword evidence="6" id="KW-0677">Repeat</keyword>
<feature type="transmembrane region" description="Helical" evidence="13">
    <location>
        <begin position="696"/>
        <end position="721"/>
    </location>
</feature>
<evidence type="ECO:0000256" key="3">
    <source>
        <dbReference type="ARBA" id="ARBA00022475"/>
    </source>
</evidence>
<dbReference type="FunFam" id="2.60.40.60:FF:000129">
    <property type="entry name" value="protocadherin alpha-C2 isoform X1"/>
    <property type="match status" value="1"/>
</dbReference>
<dbReference type="Gene3D" id="2.60.40.60">
    <property type="entry name" value="Cadherins"/>
    <property type="match status" value="6"/>
</dbReference>
<organism evidence="15 16">
    <name type="scientific">Microcaecilia unicolor</name>
    <dbReference type="NCBI Taxonomy" id="1415580"/>
    <lineage>
        <taxon>Eukaryota</taxon>
        <taxon>Metazoa</taxon>
        <taxon>Chordata</taxon>
        <taxon>Craniata</taxon>
        <taxon>Vertebrata</taxon>
        <taxon>Euteleostomi</taxon>
        <taxon>Amphibia</taxon>
        <taxon>Gymnophiona</taxon>
        <taxon>Siphonopidae</taxon>
        <taxon>Microcaecilia</taxon>
    </lineage>
</organism>
<keyword evidence="11" id="KW-0325">Glycoprotein</keyword>
<evidence type="ECO:0000256" key="6">
    <source>
        <dbReference type="ARBA" id="ARBA00022737"/>
    </source>
</evidence>
<dbReference type="GO" id="GO:0007156">
    <property type="term" value="P:homophilic cell adhesion via plasma membrane adhesion molecules"/>
    <property type="evidence" value="ECO:0007669"/>
    <property type="project" value="InterPro"/>
</dbReference>
<dbReference type="FunCoup" id="A0A6P7Z0T4">
    <property type="interactions" value="367"/>
</dbReference>
<dbReference type="PRINTS" id="PR00205">
    <property type="entry name" value="CADHERIN"/>
</dbReference>
<dbReference type="GeneID" id="115476707"/>
<sequence length="824" mass="91006">MYLVSYMTMSKPQRCGTLRKRILLVCLIAIIWDTGFGQIRYSIPEEMETGSFVGNIAKDLGLDTKQLLERGVRIASKGKTQYFALNLQDGHIHIGERIDREEICGQKFPCVLYLEVLVANPIKLYRAEVEIQDINDNIPRFPVQEIVLQIIEITATGARFLLQEAQDPDVGINSLQTYNLSKNQHFSLDVRTRVDGKKYAELVLEKSLDREAQSVHHLILTGTDGGDPTRSGTVQIRVIVLDVNDNAPIFNQSIYKVSVLENLPEGTVVVRTYAKDLDEGVNAHISYSFIKTANNVSHLFHIDSKSGEISILRNLDFEEASVYEIEIQASDAGGLSGRSKVVVEVIDVNDNAPEITIQSLLSSLDEDSPSGTVIALLNVQDPDSKNNGLVTCLIPETLPFLLQTSFDNYYSLVTESTIDREQISEYNITVTATDSGMPPLSTTKNILLIISDINDNPPAFDQESYTGYIMENNSPGVLICSVRATDPDLAQNAKLSYSVIGSHTHGSLLSSYISINSNTGALYAMRSFNYEEFREFQIIIKAQDGGYPPLSSNATVIFFILDQNDNAPEILYPSVPRDGSTGLELAPRSSEPGYLVTKVVAVDADSGQNAWLSYQLLRATDPGLFTVGLHTGEIKTTRFFLEKDMFKQTLVITVNDNGHPSLSTTATLTVIVAENIPEMLSDLSSLSANTETSSSLTLYLVISLASVSALFFTFIILLLALKLCKWRNSQLLDSSSVNFNAEPTTQYMGIDGVRAFLQTYSQEVYLTTDSRKIQLKTEKNSNTLMDNQALGKEGFSVNGQGFNSSKGKEVSLQVRRGVSRLRVE</sequence>
<evidence type="ECO:0000256" key="13">
    <source>
        <dbReference type="SAM" id="Phobius"/>
    </source>
</evidence>
<feature type="domain" description="Cadherin" evidence="14">
    <location>
        <begin position="461"/>
        <end position="570"/>
    </location>
</feature>
<keyword evidence="5" id="KW-0732">Signal</keyword>
<reference evidence="16" key="1">
    <citation type="submission" date="2025-08" db="UniProtKB">
        <authorList>
            <consortium name="RefSeq"/>
        </authorList>
    </citation>
    <scope>IDENTIFICATION</scope>
</reference>
<evidence type="ECO:0000256" key="1">
    <source>
        <dbReference type="ARBA" id="ARBA00003436"/>
    </source>
</evidence>
<dbReference type="Pfam" id="PF00028">
    <property type="entry name" value="Cadherin"/>
    <property type="match status" value="5"/>
</dbReference>
<keyword evidence="15" id="KW-1185">Reference proteome</keyword>
<dbReference type="RefSeq" id="XP_030069100.1">
    <property type="nucleotide sequence ID" value="XM_030213240.1"/>
</dbReference>
<dbReference type="InterPro" id="IPR013164">
    <property type="entry name" value="Cadherin_N"/>
</dbReference>
<comment type="subcellular location">
    <subcellularLocation>
        <location evidence="2">Cell membrane</location>
        <topology evidence="2">Single-pass type I membrane protein</topology>
    </subcellularLocation>
</comment>
<gene>
    <name evidence="16" type="primary">LOC115476707</name>
</gene>
<evidence type="ECO:0000313" key="16">
    <source>
        <dbReference type="RefSeq" id="XP_030069100.1"/>
    </source>
</evidence>
<feature type="domain" description="Cadherin" evidence="14">
    <location>
        <begin position="37"/>
        <end position="141"/>
    </location>
</feature>
<dbReference type="OrthoDB" id="6252479at2759"/>
<dbReference type="Proteomes" id="UP000515156">
    <property type="component" value="Chromosome 8"/>
</dbReference>
<evidence type="ECO:0000256" key="2">
    <source>
        <dbReference type="ARBA" id="ARBA00004251"/>
    </source>
</evidence>
<dbReference type="FunFam" id="2.60.40.60:FF:000004">
    <property type="entry name" value="Protocadherin 1 gamma 2"/>
    <property type="match status" value="1"/>
</dbReference>
<evidence type="ECO:0000256" key="5">
    <source>
        <dbReference type="ARBA" id="ARBA00022729"/>
    </source>
</evidence>
<dbReference type="Pfam" id="PF08266">
    <property type="entry name" value="Cadherin_2"/>
    <property type="match status" value="1"/>
</dbReference>
<dbReference type="AlphaFoldDB" id="A0A6P7Z0T4"/>
<dbReference type="FunFam" id="2.60.40.60:FF:000001">
    <property type="entry name" value="Protocadherin alpha 2"/>
    <property type="match status" value="1"/>
</dbReference>
<proteinExistence type="predicted"/>
<dbReference type="InterPro" id="IPR032455">
    <property type="entry name" value="Cadherin_C"/>
</dbReference>
<evidence type="ECO:0000256" key="12">
    <source>
        <dbReference type="PROSITE-ProRule" id="PRU00043"/>
    </source>
</evidence>
<dbReference type="FunFam" id="2.60.40.60:FF:000002">
    <property type="entry name" value="Protocadherin alpha 2"/>
    <property type="match status" value="1"/>
</dbReference>
<dbReference type="InterPro" id="IPR050174">
    <property type="entry name" value="Protocadherin/Cadherin-CA"/>
</dbReference>
<dbReference type="FunFam" id="2.60.40.60:FF:000018">
    <property type="entry name" value="Protocadherin gamma c3"/>
    <property type="match status" value="1"/>
</dbReference>
<name>A0A6P7Z0T4_9AMPH</name>
<keyword evidence="4 13" id="KW-0812">Transmembrane</keyword>
<feature type="domain" description="Cadherin" evidence="14">
    <location>
        <begin position="251"/>
        <end position="355"/>
    </location>
</feature>
<dbReference type="InterPro" id="IPR015919">
    <property type="entry name" value="Cadherin-like_sf"/>
</dbReference>
<evidence type="ECO:0000256" key="7">
    <source>
        <dbReference type="ARBA" id="ARBA00022837"/>
    </source>
</evidence>
<keyword evidence="10 13" id="KW-0472">Membrane</keyword>
<feature type="domain" description="Cadherin" evidence="14">
    <location>
        <begin position="587"/>
        <end position="674"/>
    </location>
</feature>
<dbReference type="PROSITE" id="PS50268">
    <property type="entry name" value="CADHERIN_2"/>
    <property type="match status" value="6"/>
</dbReference>
<dbReference type="GO" id="GO:0005509">
    <property type="term" value="F:calcium ion binding"/>
    <property type="evidence" value="ECO:0007669"/>
    <property type="project" value="UniProtKB-UniRule"/>
</dbReference>
<dbReference type="InterPro" id="IPR002126">
    <property type="entry name" value="Cadherin-like_dom"/>
</dbReference>
<dbReference type="InterPro" id="IPR020894">
    <property type="entry name" value="Cadherin_CS"/>
</dbReference>
<dbReference type="FunFam" id="2.60.40.60:FF:000006">
    <property type="entry name" value="Protocadherin alpha 2"/>
    <property type="match status" value="1"/>
</dbReference>
<accession>A0A6P7Z0T4</accession>
<feature type="domain" description="Cadherin" evidence="14">
    <location>
        <begin position="142"/>
        <end position="250"/>
    </location>
</feature>
<dbReference type="PROSITE" id="PS00232">
    <property type="entry name" value="CADHERIN_1"/>
    <property type="match status" value="2"/>
</dbReference>
<dbReference type="InParanoid" id="A0A6P7Z0T4"/>
<evidence type="ECO:0000256" key="11">
    <source>
        <dbReference type="ARBA" id="ARBA00023180"/>
    </source>
</evidence>
<keyword evidence="3" id="KW-1003">Cell membrane</keyword>
<evidence type="ECO:0000256" key="8">
    <source>
        <dbReference type="ARBA" id="ARBA00022889"/>
    </source>
</evidence>
<evidence type="ECO:0000259" key="14">
    <source>
        <dbReference type="PROSITE" id="PS50268"/>
    </source>
</evidence>
<dbReference type="SUPFAM" id="SSF49313">
    <property type="entry name" value="Cadherin-like"/>
    <property type="match status" value="6"/>
</dbReference>
<keyword evidence="9 13" id="KW-1133">Transmembrane helix</keyword>
<evidence type="ECO:0000256" key="9">
    <source>
        <dbReference type="ARBA" id="ARBA00022989"/>
    </source>
</evidence>
<dbReference type="CDD" id="cd11304">
    <property type="entry name" value="Cadherin_repeat"/>
    <property type="match status" value="5"/>
</dbReference>
<dbReference type="PANTHER" id="PTHR24028:SF234">
    <property type="entry name" value="PROTOCADHERIN GAMMA-A3"/>
    <property type="match status" value="1"/>
</dbReference>
<dbReference type="Pfam" id="PF16492">
    <property type="entry name" value="Cadherin_C_2"/>
    <property type="match status" value="1"/>
</dbReference>
<evidence type="ECO:0000256" key="10">
    <source>
        <dbReference type="ARBA" id="ARBA00023136"/>
    </source>
</evidence>
<evidence type="ECO:0000256" key="4">
    <source>
        <dbReference type="ARBA" id="ARBA00022692"/>
    </source>
</evidence>
<evidence type="ECO:0000313" key="15">
    <source>
        <dbReference type="Proteomes" id="UP000515156"/>
    </source>
</evidence>
<dbReference type="KEGG" id="muo:115476707"/>
<comment type="function">
    <text evidence="1">Potential calcium-dependent cell-adhesion protein. May be involved in the establishment and maintenance of specific neuronal connections in the brain.</text>
</comment>